<reference evidence="1" key="1">
    <citation type="submission" date="2024-03" db="EMBL/GenBank/DDBJ databases">
        <title>WGS assembly of Saponaria officinalis var. Norfolk2.</title>
        <authorList>
            <person name="Jenkins J."/>
            <person name="Shu S."/>
            <person name="Grimwood J."/>
            <person name="Barry K."/>
            <person name="Goodstein D."/>
            <person name="Schmutz J."/>
            <person name="Leebens-Mack J."/>
            <person name="Osbourn A."/>
        </authorList>
    </citation>
    <scope>NUCLEOTIDE SEQUENCE [LARGE SCALE GENOMIC DNA]</scope>
    <source>
        <strain evidence="1">JIC</strain>
    </source>
</reference>
<comment type="caution">
    <text evidence="1">The sequence shown here is derived from an EMBL/GenBank/DDBJ whole genome shotgun (WGS) entry which is preliminary data.</text>
</comment>
<evidence type="ECO:0000313" key="2">
    <source>
        <dbReference type="Proteomes" id="UP001443914"/>
    </source>
</evidence>
<name>A0AAW1N848_SAPOF</name>
<keyword evidence="2" id="KW-1185">Reference proteome</keyword>
<sequence>MQRNGSFYIYPSVSNIQPVTGKVSQMYRTSRLYYSVLTRSKTHIPLSSRWKLAFVVSTSCMVHTQSLLASFFVCLSLYFRISSVIQPRKSAHLQEVVSLFKT</sequence>
<gene>
    <name evidence="1" type="ORF">RND81_01G014100</name>
</gene>
<protein>
    <submittedName>
        <fullName evidence="1">Uncharacterized protein</fullName>
    </submittedName>
</protein>
<dbReference type="Proteomes" id="UP001443914">
    <property type="component" value="Unassembled WGS sequence"/>
</dbReference>
<dbReference type="AlphaFoldDB" id="A0AAW1N848"/>
<accession>A0AAW1N848</accession>
<organism evidence="1 2">
    <name type="scientific">Saponaria officinalis</name>
    <name type="common">Common soapwort</name>
    <name type="synonym">Lychnis saponaria</name>
    <dbReference type="NCBI Taxonomy" id="3572"/>
    <lineage>
        <taxon>Eukaryota</taxon>
        <taxon>Viridiplantae</taxon>
        <taxon>Streptophyta</taxon>
        <taxon>Embryophyta</taxon>
        <taxon>Tracheophyta</taxon>
        <taxon>Spermatophyta</taxon>
        <taxon>Magnoliopsida</taxon>
        <taxon>eudicotyledons</taxon>
        <taxon>Gunneridae</taxon>
        <taxon>Pentapetalae</taxon>
        <taxon>Caryophyllales</taxon>
        <taxon>Caryophyllaceae</taxon>
        <taxon>Caryophylleae</taxon>
        <taxon>Saponaria</taxon>
    </lineage>
</organism>
<evidence type="ECO:0000313" key="1">
    <source>
        <dbReference type="EMBL" id="KAK9755271.1"/>
    </source>
</evidence>
<dbReference type="EMBL" id="JBDFQZ010000001">
    <property type="protein sequence ID" value="KAK9755271.1"/>
    <property type="molecule type" value="Genomic_DNA"/>
</dbReference>
<proteinExistence type="predicted"/>